<sequence>MYEQRSISSMDIIEKYQVYLDERLISNRSLMSAERYYNCTLPRFGPMCQYSFDNYQSDHVSLNETLYDFYLKNIVSKRNQTCYQHLQCNLGDTLLCIGWENICDGIIQCIDGVDEEHCWQLKINQCTDNEYQCRNGQCIPMIFYEDNIKAPDCLDGSDELLPASTVTYDPVGPPFRYNELACLGRAIFYIRHHFESYCSDVYASMIKSLLFWKKPDSMYDICWLALMCYFKDFIEVQVSCADICQYKECQEKIATHCPTMFYMPNASVAFGHIYFAYTKQYIIKQTKVIVHPEYVCYNELFCNGFDSNNTTILFNNKSLSTATHFKCTIGKKIISQKLRVAQTIDCHCGFDEYGLCEDAYYDLNYIREHISFPKVCDGIVDLKPILIDGKNETDETECSQSQWLCNNTYTRCNGIWNCLNGEDETDCYPSSLMNCPQHNHLCLSSDTESKIIYFALETMIKPNMNKDKRDITMIASDYPTSARTLSPPLQCHRGVSLRVWLNSQNNESIVTRLCSPNSYGDKCQYQNQRVNLIIQFQSYSDSWQTPFLVIVTLIDNTEKRIIHSHHQFTYIPVPNCKTKYLMDFLYSTRPKHQSKQYSIHIDIYNKLSLSYRGSLLLPLNYSFFPVERISTLLYIPPIDDDLKICSNPNCIHGECIQYFNAPKNTTFCKCHQGWSGEYCTIKNNCSCSSDSICLGILPNNQPICVCPINKWGSRCLFHDEICQLNNPCENDGKCTPVDRDLVSDKQFECICRNGFFGERCEIQSNQLILSFHKDIRLSPSMLVHFIEIKENTEPENGTTFKIIPSYENSITVYWSRPFHIAFLEFSFNKYYLIIVQNKYNRSTVIEKKIKSQDRCLHISEVLDKTIVQSHLIRRTKYYHKPCQEDRSLSCFYDDGNENNSGYICLCTLFGDQRQSNCFEYNHQMKYDCHGQSNCKNGAKCLQDSANCPTTYMCVCSPCFYGTRCEISTNGFSPSLDAILGYHIKPHARLISGILSLITFRNKEPCKTGCGYYLIGTSITSLSTIIIFTCKFSILLSAQILSLTNQSFLQFQCSSIDFLLRISLYMDQWLNSCFAMERAITIIKGVNFNKVKSLKVAKLMIPILFILTSCSLIHDPYHRRLIDEIYNDEKRIWCIVDSTVNVQKYDYAVNIFHFCVPFIINLFSAITIIIKSARLRRAVNKDQSYNKHLHEQFKQHKHLLITTVILVILAIPRLIISFITRCMSPTANLWLFIIGYFISFIPPMLTFFIHVFPSKMYKTEFRKTIQRYQKTIQTCVIRRQTI</sequence>
<feature type="disulfide bond" evidence="7">
    <location>
        <begin position="670"/>
        <end position="679"/>
    </location>
</feature>
<dbReference type="SUPFAM" id="SSF57196">
    <property type="entry name" value="EGF/Laminin"/>
    <property type="match status" value="1"/>
</dbReference>
<feature type="domain" description="EGF-like" evidence="10">
    <location>
        <begin position="641"/>
        <end position="680"/>
    </location>
</feature>
<dbReference type="InterPro" id="IPR002172">
    <property type="entry name" value="LDrepeatLR_classA_rpt"/>
</dbReference>
<dbReference type="SUPFAM" id="SSF81321">
    <property type="entry name" value="Family A G protein-coupled receptor-like"/>
    <property type="match status" value="1"/>
</dbReference>
<feature type="transmembrane region" description="Helical" evidence="9">
    <location>
        <begin position="1150"/>
        <end position="1169"/>
    </location>
</feature>
<dbReference type="PANTHER" id="PTHR24270">
    <property type="entry name" value="LOW-DENSITY LIPOPROTEIN RECEPTOR-RELATED"/>
    <property type="match status" value="1"/>
</dbReference>
<feature type="disulfide bond" evidence="8">
    <location>
        <begin position="103"/>
        <end position="118"/>
    </location>
</feature>
<dbReference type="SMART" id="SM00192">
    <property type="entry name" value="LDLa"/>
    <property type="match status" value="3"/>
</dbReference>
<evidence type="ECO:0000256" key="3">
    <source>
        <dbReference type="ARBA" id="ARBA00022737"/>
    </source>
</evidence>
<dbReference type="SUPFAM" id="SSF57424">
    <property type="entry name" value="LDL receptor-like module"/>
    <property type="match status" value="1"/>
</dbReference>
<dbReference type="PANTHER" id="PTHR24270:SF61">
    <property type="entry name" value="EGF-LIKE DOMAIN-CONTAINING PROTEIN"/>
    <property type="match status" value="1"/>
</dbReference>
<comment type="caution">
    <text evidence="7">Lacks conserved residue(s) required for the propagation of feature annotation.</text>
</comment>
<feature type="domain" description="EGF-like" evidence="10">
    <location>
        <begin position="924"/>
        <end position="965"/>
    </location>
</feature>
<dbReference type="PROSITE" id="PS00022">
    <property type="entry name" value="EGF_1"/>
    <property type="match status" value="4"/>
</dbReference>
<dbReference type="PROSITE" id="PS50068">
    <property type="entry name" value="LDLRA_2"/>
    <property type="match status" value="2"/>
</dbReference>
<evidence type="ECO:0000256" key="4">
    <source>
        <dbReference type="ARBA" id="ARBA00022989"/>
    </source>
</evidence>
<protein>
    <submittedName>
        <fullName evidence="13">Uncharacterized protein</fullName>
    </submittedName>
</protein>
<dbReference type="Proteomes" id="UP000682733">
    <property type="component" value="Unassembled WGS sequence"/>
</dbReference>
<dbReference type="Pfam" id="PF00001">
    <property type="entry name" value="7tm_1"/>
    <property type="match status" value="1"/>
</dbReference>
<comment type="caution">
    <text evidence="13">The sequence shown here is derived from an EMBL/GenBank/DDBJ whole genome shotgun (WGS) entry which is preliminary data.</text>
</comment>
<dbReference type="PROSITE" id="PS50262">
    <property type="entry name" value="G_PROTEIN_RECEP_F1_2"/>
    <property type="match status" value="1"/>
</dbReference>
<dbReference type="Pfam" id="PF00008">
    <property type="entry name" value="EGF"/>
    <property type="match status" value="1"/>
</dbReference>
<evidence type="ECO:0000256" key="9">
    <source>
        <dbReference type="SAM" id="Phobius"/>
    </source>
</evidence>
<dbReference type="Gene3D" id="2.10.25.10">
    <property type="entry name" value="Laminin"/>
    <property type="match status" value="1"/>
</dbReference>
<proteinExistence type="predicted"/>
<feature type="domain" description="EGF-like" evidence="10">
    <location>
        <begin position="718"/>
        <end position="761"/>
    </location>
</feature>
<dbReference type="SMART" id="SM00181">
    <property type="entry name" value="EGF"/>
    <property type="match status" value="4"/>
</dbReference>
<evidence type="ECO:0000259" key="11">
    <source>
        <dbReference type="PROSITE" id="PS50262"/>
    </source>
</evidence>
<dbReference type="InterPro" id="IPR000276">
    <property type="entry name" value="GPCR_Rhodpsn"/>
</dbReference>
<dbReference type="InterPro" id="IPR050685">
    <property type="entry name" value="LDLR"/>
</dbReference>
<keyword evidence="5 9" id="KW-0472">Membrane</keyword>
<evidence type="ECO:0000256" key="8">
    <source>
        <dbReference type="PROSITE-ProRule" id="PRU00124"/>
    </source>
</evidence>
<evidence type="ECO:0000256" key="1">
    <source>
        <dbReference type="ARBA" id="ARBA00004167"/>
    </source>
</evidence>
<dbReference type="Gene3D" id="4.10.400.10">
    <property type="entry name" value="Low-density Lipoprotein Receptor"/>
    <property type="match status" value="1"/>
</dbReference>
<dbReference type="GO" id="GO:0005886">
    <property type="term" value="C:plasma membrane"/>
    <property type="evidence" value="ECO:0007669"/>
    <property type="project" value="TreeGrafter"/>
</dbReference>
<dbReference type="Gene3D" id="1.20.1070.10">
    <property type="entry name" value="Rhodopsin 7-helix transmembrane proteins"/>
    <property type="match status" value="1"/>
</dbReference>
<dbReference type="PROSITE" id="PS01186">
    <property type="entry name" value="EGF_2"/>
    <property type="match status" value="2"/>
</dbReference>
<dbReference type="Proteomes" id="UP000677228">
    <property type="component" value="Unassembled WGS sequence"/>
</dbReference>
<organism evidence="13 14">
    <name type="scientific">Didymodactylos carnosus</name>
    <dbReference type="NCBI Taxonomy" id="1234261"/>
    <lineage>
        <taxon>Eukaryota</taxon>
        <taxon>Metazoa</taxon>
        <taxon>Spiralia</taxon>
        <taxon>Gnathifera</taxon>
        <taxon>Rotifera</taxon>
        <taxon>Eurotatoria</taxon>
        <taxon>Bdelloidea</taxon>
        <taxon>Philodinida</taxon>
        <taxon>Philodinidae</taxon>
        <taxon>Didymodactylos</taxon>
    </lineage>
</organism>
<reference evidence="13" key="1">
    <citation type="submission" date="2021-02" db="EMBL/GenBank/DDBJ databases">
        <authorList>
            <person name="Nowell W R."/>
        </authorList>
    </citation>
    <scope>NUCLEOTIDE SEQUENCE</scope>
</reference>
<feature type="disulfide bond" evidence="7">
    <location>
        <begin position="955"/>
        <end position="964"/>
    </location>
</feature>
<dbReference type="InterPro" id="IPR017452">
    <property type="entry name" value="GPCR_Rhodpsn_7TM"/>
</dbReference>
<gene>
    <name evidence="12" type="ORF">OVA965_LOCUS12303</name>
    <name evidence="13" type="ORF">TMI583_LOCUS12310</name>
</gene>
<dbReference type="CDD" id="cd00112">
    <property type="entry name" value="LDLa"/>
    <property type="match status" value="1"/>
</dbReference>
<feature type="transmembrane region" description="Helical" evidence="9">
    <location>
        <begin position="1230"/>
        <end position="1251"/>
    </location>
</feature>
<accession>A0A8S2I852</accession>
<dbReference type="EMBL" id="CAJNOK010004917">
    <property type="protein sequence ID" value="CAF0954277.1"/>
    <property type="molecule type" value="Genomic_DNA"/>
</dbReference>
<dbReference type="InterPro" id="IPR036055">
    <property type="entry name" value="LDL_receptor-like_sf"/>
</dbReference>
<keyword evidence="3" id="KW-0677">Repeat</keyword>
<evidence type="ECO:0000259" key="10">
    <source>
        <dbReference type="PROSITE" id="PS50026"/>
    </source>
</evidence>
<dbReference type="PROSITE" id="PS50026">
    <property type="entry name" value="EGF_3"/>
    <property type="match status" value="3"/>
</dbReference>
<evidence type="ECO:0000256" key="7">
    <source>
        <dbReference type="PROSITE-ProRule" id="PRU00076"/>
    </source>
</evidence>
<dbReference type="InterPro" id="IPR000742">
    <property type="entry name" value="EGF"/>
</dbReference>
<dbReference type="GO" id="GO:0016192">
    <property type="term" value="P:vesicle-mediated transport"/>
    <property type="evidence" value="ECO:0007669"/>
    <property type="project" value="UniProtKB-ARBA"/>
</dbReference>
<keyword evidence="7" id="KW-0245">EGF-like domain</keyword>
<dbReference type="Pfam" id="PF00057">
    <property type="entry name" value="Ldl_recept_a"/>
    <property type="match status" value="1"/>
</dbReference>
<evidence type="ECO:0000256" key="5">
    <source>
        <dbReference type="ARBA" id="ARBA00023136"/>
    </source>
</evidence>
<dbReference type="CDD" id="cd00054">
    <property type="entry name" value="EGF_CA"/>
    <property type="match status" value="1"/>
</dbReference>
<evidence type="ECO:0000313" key="14">
    <source>
        <dbReference type="Proteomes" id="UP000682733"/>
    </source>
</evidence>
<comment type="subcellular location">
    <subcellularLocation>
        <location evidence="1">Membrane</location>
        <topology evidence="1">Single-pass membrane protein</topology>
    </subcellularLocation>
</comment>
<feature type="disulfide bond" evidence="8">
    <location>
        <begin position="126"/>
        <end position="138"/>
    </location>
</feature>
<feature type="disulfide bond" evidence="7">
    <location>
        <begin position="751"/>
        <end position="760"/>
    </location>
</feature>
<feature type="disulfide bond" evidence="7">
    <location>
        <begin position="645"/>
        <end position="655"/>
    </location>
</feature>
<feature type="domain" description="G-protein coupled receptors family 1 profile" evidence="11">
    <location>
        <begin position="991"/>
        <end position="1249"/>
    </location>
</feature>
<feature type="transmembrane region" description="Helical" evidence="9">
    <location>
        <begin position="1198"/>
        <end position="1218"/>
    </location>
</feature>
<name>A0A8S2I852_9BILA</name>
<dbReference type="EMBL" id="CAJOBA010004923">
    <property type="protein sequence ID" value="CAF3727863.1"/>
    <property type="molecule type" value="Genomic_DNA"/>
</dbReference>
<evidence type="ECO:0000313" key="13">
    <source>
        <dbReference type="EMBL" id="CAF3727863.1"/>
    </source>
</evidence>
<dbReference type="CDD" id="cd00637">
    <property type="entry name" value="7tm_classA_rhodopsin-like"/>
    <property type="match status" value="1"/>
</dbReference>
<keyword evidence="6 7" id="KW-1015">Disulfide bond</keyword>
<evidence type="ECO:0000256" key="6">
    <source>
        <dbReference type="ARBA" id="ARBA00023157"/>
    </source>
</evidence>
<dbReference type="GO" id="GO:0004930">
    <property type="term" value="F:G protein-coupled receptor activity"/>
    <property type="evidence" value="ECO:0007669"/>
    <property type="project" value="InterPro"/>
</dbReference>
<evidence type="ECO:0000313" key="12">
    <source>
        <dbReference type="EMBL" id="CAF0954277.1"/>
    </source>
</evidence>
<evidence type="ECO:0000256" key="2">
    <source>
        <dbReference type="ARBA" id="ARBA00022692"/>
    </source>
</evidence>
<keyword evidence="4 9" id="KW-1133">Transmembrane helix</keyword>
<keyword evidence="2 9" id="KW-0812">Transmembrane</keyword>